<reference evidence="3 4" key="1">
    <citation type="submission" date="2016-09" db="EMBL/GenBank/DDBJ databases">
        <title>Extensive genetic diversity and differential bi-allelic expression allows diatom success in the polar Southern Ocean.</title>
        <authorList>
            <consortium name="DOE Joint Genome Institute"/>
            <person name="Mock T."/>
            <person name="Otillar R.P."/>
            <person name="Strauss J."/>
            <person name="Dupont C."/>
            <person name="Frickenhaus S."/>
            <person name="Maumus F."/>
            <person name="Mcmullan M."/>
            <person name="Sanges R."/>
            <person name="Schmutz J."/>
            <person name="Toseland A."/>
            <person name="Valas R."/>
            <person name="Veluchamy A."/>
            <person name="Ward B.J."/>
            <person name="Allen A."/>
            <person name="Barry K."/>
            <person name="Falciatore A."/>
            <person name="Ferrante M."/>
            <person name="Fortunato A.E."/>
            <person name="Gloeckner G."/>
            <person name="Gruber A."/>
            <person name="Hipkin R."/>
            <person name="Janech M."/>
            <person name="Kroth P."/>
            <person name="Leese F."/>
            <person name="Lindquist E."/>
            <person name="Lyon B.R."/>
            <person name="Martin J."/>
            <person name="Mayer C."/>
            <person name="Parker M."/>
            <person name="Quesneville H."/>
            <person name="Raymond J."/>
            <person name="Uhlig C."/>
            <person name="Valentin K.U."/>
            <person name="Worden A.Z."/>
            <person name="Armbrust E.V."/>
            <person name="Bowler C."/>
            <person name="Green B."/>
            <person name="Moulton V."/>
            <person name="Van Oosterhout C."/>
            <person name="Grigoriev I."/>
        </authorList>
    </citation>
    <scope>NUCLEOTIDE SEQUENCE [LARGE SCALE GENOMIC DNA]</scope>
    <source>
        <strain evidence="3 4">CCMP1102</strain>
    </source>
</reference>
<evidence type="ECO:0000313" key="3">
    <source>
        <dbReference type="EMBL" id="OEU10088.1"/>
    </source>
</evidence>
<sequence length="176" mass="19971">MQTTQTTTTQSSSQSSSSHLVSPYQEIFDTISNGKTFLGTTEFQYPTIKTLKCGIPEHKLKYKTTTYGRLLEEPFVRPNEHRVTVQIAIRHIPFTNEIQQHVLKEIVGNRLNEETGILQLSSSQFGSRIENKRHVVSMLERAIESAKTLALRVEENEENDSKENDTSNDGDEKVTS</sequence>
<dbReference type="EMBL" id="KV784373">
    <property type="protein sequence ID" value="OEU10088.1"/>
    <property type="molecule type" value="Genomic_DNA"/>
</dbReference>
<dbReference type="AlphaFoldDB" id="A0A1E7EVP6"/>
<dbReference type="InParanoid" id="A0A1E7EVP6"/>
<dbReference type="OrthoDB" id="283424at2759"/>
<dbReference type="KEGG" id="fcy:FRACYDRAFT_194544"/>
<feature type="domain" description="Small ribosomal subunit protein mS35 mitochondrial conserved" evidence="2">
    <location>
        <begin position="57"/>
        <end position="150"/>
    </location>
</feature>
<keyword evidence="4" id="KW-1185">Reference proteome</keyword>
<dbReference type="Proteomes" id="UP000095751">
    <property type="component" value="Unassembled WGS sequence"/>
</dbReference>
<dbReference type="Pfam" id="PF10213">
    <property type="entry name" value="MRP-S28"/>
    <property type="match status" value="1"/>
</dbReference>
<gene>
    <name evidence="3" type="ORF">FRACYDRAFT_194544</name>
</gene>
<dbReference type="InterPro" id="IPR019349">
    <property type="entry name" value="Ribosomal_mS35_mit"/>
</dbReference>
<evidence type="ECO:0000256" key="1">
    <source>
        <dbReference type="SAM" id="MobiDB-lite"/>
    </source>
</evidence>
<protein>
    <recommendedName>
        <fullName evidence="2">Small ribosomal subunit protein mS35 mitochondrial conserved domain-containing protein</fullName>
    </recommendedName>
</protein>
<evidence type="ECO:0000313" key="4">
    <source>
        <dbReference type="Proteomes" id="UP000095751"/>
    </source>
</evidence>
<name>A0A1E7EVP6_9STRA</name>
<feature type="region of interest" description="Disordered" evidence="1">
    <location>
        <begin position="153"/>
        <end position="176"/>
    </location>
</feature>
<proteinExistence type="predicted"/>
<accession>A0A1E7EVP6</accession>
<evidence type="ECO:0000259" key="2">
    <source>
        <dbReference type="Pfam" id="PF10213"/>
    </source>
</evidence>
<feature type="compositionally biased region" description="Basic and acidic residues" evidence="1">
    <location>
        <begin position="159"/>
        <end position="176"/>
    </location>
</feature>
<organism evidence="3 4">
    <name type="scientific">Fragilariopsis cylindrus CCMP1102</name>
    <dbReference type="NCBI Taxonomy" id="635003"/>
    <lineage>
        <taxon>Eukaryota</taxon>
        <taxon>Sar</taxon>
        <taxon>Stramenopiles</taxon>
        <taxon>Ochrophyta</taxon>
        <taxon>Bacillariophyta</taxon>
        <taxon>Bacillariophyceae</taxon>
        <taxon>Bacillariophycidae</taxon>
        <taxon>Bacillariales</taxon>
        <taxon>Bacillariaceae</taxon>
        <taxon>Fragilariopsis</taxon>
    </lineage>
</organism>